<accession>A0ACC2JQS8</accession>
<dbReference type="Proteomes" id="UP001153332">
    <property type="component" value="Unassembled WGS sequence"/>
</dbReference>
<gene>
    <name evidence="1" type="ORF">O1611_g3807</name>
</gene>
<dbReference type="EMBL" id="JAPUUL010000651">
    <property type="protein sequence ID" value="KAJ8129821.1"/>
    <property type="molecule type" value="Genomic_DNA"/>
</dbReference>
<organism evidence="1 2">
    <name type="scientific">Lasiodiplodia mahajangana</name>
    <dbReference type="NCBI Taxonomy" id="1108764"/>
    <lineage>
        <taxon>Eukaryota</taxon>
        <taxon>Fungi</taxon>
        <taxon>Dikarya</taxon>
        <taxon>Ascomycota</taxon>
        <taxon>Pezizomycotina</taxon>
        <taxon>Dothideomycetes</taxon>
        <taxon>Dothideomycetes incertae sedis</taxon>
        <taxon>Botryosphaeriales</taxon>
        <taxon>Botryosphaeriaceae</taxon>
        <taxon>Lasiodiplodia</taxon>
    </lineage>
</organism>
<protein>
    <submittedName>
        <fullName evidence="1">Uncharacterized protein</fullName>
    </submittedName>
</protein>
<evidence type="ECO:0000313" key="1">
    <source>
        <dbReference type="EMBL" id="KAJ8129821.1"/>
    </source>
</evidence>
<name>A0ACC2JQS8_9PEZI</name>
<keyword evidence="2" id="KW-1185">Reference proteome</keyword>
<comment type="caution">
    <text evidence="1">The sequence shown here is derived from an EMBL/GenBank/DDBJ whole genome shotgun (WGS) entry which is preliminary data.</text>
</comment>
<proteinExistence type="predicted"/>
<evidence type="ECO:0000313" key="2">
    <source>
        <dbReference type="Proteomes" id="UP001153332"/>
    </source>
</evidence>
<sequence>MERLKRHHRGKLNTLKLCLRLLSGLFGIISVSLAANDAIRFQYWVESHPPSDITNYLPPKSWYLCLPIALYGLAVDSVETALTFIWKRNPGAHPACHICFELLFLGLNAGGLSITSFNIAGTYYTDDSGVHYLEFMAAERIAVVVFVGIITGIRLILLLCASIELYRKNVAGTVEKIAEAIRRQEQGNDNDTTSSGPINHLYQYYRLPPPPQELPETSRSPQELSNASAFRPELPGSIKFPAELSSQLQGFAR</sequence>
<reference evidence="1" key="1">
    <citation type="submission" date="2022-12" db="EMBL/GenBank/DDBJ databases">
        <title>Genome Sequence of Lasiodiplodia mahajangana.</title>
        <authorList>
            <person name="Buettner E."/>
        </authorList>
    </citation>
    <scope>NUCLEOTIDE SEQUENCE</scope>
    <source>
        <strain evidence="1">VT137</strain>
    </source>
</reference>